<dbReference type="EMBL" id="CM042012">
    <property type="protein sequence ID" value="KAI3751362.1"/>
    <property type="molecule type" value="Genomic_DNA"/>
</dbReference>
<keyword evidence="2" id="KW-1185">Reference proteome</keyword>
<accession>A0ACB9DYR4</accession>
<organism evidence="1 2">
    <name type="scientific">Cichorium intybus</name>
    <name type="common">Chicory</name>
    <dbReference type="NCBI Taxonomy" id="13427"/>
    <lineage>
        <taxon>Eukaryota</taxon>
        <taxon>Viridiplantae</taxon>
        <taxon>Streptophyta</taxon>
        <taxon>Embryophyta</taxon>
        <taxon>Tracheophyta</taxon>
        <taxon>Spermatophyta</taxon>
        <taxon>Magnoliopsida</taxon>
        <taxon>eudicotyledons</taxon>
        <taxon>Gunneridae</taxon>
        <taxon>Pentapetalae</taxon>
        <taxon>asterids</taxon>
        <taxon>campanulids</taxon>
        <taxon>Asterales</taxon>
        <taxon>Asteraceae</taxon>
        <taxon>Cichorioideae</taxon>
        <taxon>Cichorieae</taxon>
        <taxon>Cichoriinae</taxon>
        <taxon>Cichorium</taxon>
    </lineage>
</organism>
<comment type="caution">
    <text evidence="1">The sequence shown here is derived from an EMBL/GenBank/DDBJ whole genome shotgun (WGS) entry which is preliminary data.</text>
</comment>
<sequence>MEPLSILRHRSFDPPSNRRFSEGYNWTATADFSLFGSAGHSRLLFRPSVSAGHWTVATGERNRTRTTVFLLLCSLLPPAIEMAEITVSKSKQQWQVEELVRNWLELPSDVTANILYRVGVIDILENAQKVCTTWRKICKDPAMWRVIHMNDQTLVPYLQKMEMCKHAVDRSQGQLVDISIVGFADDELLWYVANRSSQLKQLKLSSHFGIHGNWTQALKKFPYLEELNLDRTKISKEAIETAGRCCPMLKTLKLNREMCRFLNIGTNEKSLRIRNETAKAIGENLLGLTHLELIGNNMTNIGLQAILDGCGYLESLDLRQCMYIDLKGEMEKKCTEKIKCLKLPEDSLEECMFFNSNDCTICELAEIESWIFDDCVAVSPNNSASTSTLDSKDVWVFDESMPSNPSYYAGEMVAFDKRNHSE</sequence>
<dbReference type="Proteomes" id="UP001055811">
    <property type="component" value="Linkage Group LG04"/>
</dbReference>
<gene>
    <name evidence="1" type="ORF">L2E82_22446</name>
</gene>
<reference evidence="1 2" key="2">
    <citation type="journal article" date="2022" name="Mol. Ecol. Resour.">
        <title>The genomes of chicory, endive, great burdock and yacon provide insights into Asteraceae paleo-polyploidization history and plant inulin production.</title>
        <authorList>
            <person name="Fan W."/>
            <person name="Wang S."/>
            <person name="Wang H."/>
            <person name="Wang A."/>
            <person name="Jiang F."/>
            <person name="Liu H."/>
            <person name="Zhao H."/>
            <person name="Xu D."/>
            <person name="Zhang Y."/>
        </authorList>
    </citation>
    <scope>NUCLEOTIDE SEQUENCE [LARGE SCALE GENOMIC DNA]</scope>
    <source>
        <strain evidence="2">cv. Punajuju</strain>
        <tissue evidence="1">Leaves</tissue>
    </source>
</reference>
<name>A0ACB9DYR4_CICIN</name>
<protein>
    <submittedName>
        <fullName evidence="1">Uncharacterized protein</fullName>
    </submittedName>
</protein>
<proteinExistence type="predicted"/>
<reference evidence="2" key="1">
    <citation type="journal article" date="2022" name="Mol. Ecol. Resour.">
        <title>The genomes of chicory, endive, great burdock and yacon provide insights into Asteraceae palaeo-polyploidization history and plant inulin production.</title>
        <authorList>
            <person name="Fan W."/>
            <person name="Wang S."/>
            <person name="Wang H."/>
            <person name="Wang A."/>
            <person name="Jiang F."/>
            <person name="Liu H."/>
            <person name="Zhao H."/>
            <person name="Xu D."/>
            <person name="Zhang Y."/>
        </authorList>
    </citation>
    <scope>NUCLEOTIDE SEQUENCE [LARGE SCALE GENOMIC DNA]</scope>
    <source>
        <strain evidence="2">cv. Punajuju</strain>
    </source>
</reference>
<evidence type="ECO:0000313" key="2">
    <source>
        <dbReference type="Proteomes" id="UP001055811"/>
    </source>
</evidence>
<evidence type="ECO:0000313" key="1">
    <source>
        <dbReference type="EMBL" id="KAI3751362.1"/>
    </source>
</evidence>